<gene>
    <name evidence="2" type="ORF">DQG23_34200</name>
</gene>
<dbReference type="PANTHER" id="PTHR43649:SF17">
    <property type="entry name" value="ABC TRANSPORTER SOLUTE BINDING PROTEIN-SUGAR TRANSPORT"/>
    <property type="match status" value="1"/>
</dbReference>
<dbReference type="SUPFAM" id="SSF53850">
    <property type="entry name" value="Periplasmic binding protein-like II"/>
    <property type="match status" value="1"/>
</dbReference>
<protein>
    <recommendedName>
        <fullName evidence="4">ABC transporter substrate-binding protein</fullName>
    </recommendedName>
</protein>
<dbReference type="EMBL" id="QMFB01000032">
    <property type="protein sequence ID" value="RAV12637.1"/>
    <property type="molecule type" value="Genomic_DNA"/>
</dbReference>
<comment type="caution">
    <text evidence="2">The sequence shown here is derived from an EMBL/GenBank/DDBJ whole genome shotgun (WGS) entry which is preliminary data.</text>
</comment>
<reference evidence="2 3" key="1">
    <citation type="journal article" date="2009" name="Int. J. Syst. Evol. Microbiol.">
        <title>Paenibacillus contaminans sp. nov., isolated from a contaminated laboratory plate.</title>
        <authorList>
            <person name="Chou J.H."/>
            <person name="Lee J.H."/>
            <person name="Lin M.C."/>
            <person name="Chang P.S."/>
            <person name="Arun A.B."/>
            <person name="Young C.C."/>
            <person name="Chen W.M."/>
        </authorList>
    </citation>
    <scope>NUCLEOTIDE SEQUENCE [LARGE SCALE GENOMIC DNA]</scope>
    <source>
        <strain evidence="2 3">CKOBP-6</strain>
    </source>
</reference>
<evidence type="ECO:0000313" key="2">
    <source>
        <dbReference type="EMBL" id="RAV12637.1"/>
    </source>
</evidence>
<proteinExistence type="predicted"/>
<dbReference type="Pfam" id="PF01547">
    <property type="entry name" value="SBP_bac_1"/>
    <property type="match status" value="1"/>
</dbReference>
<dbReference type="PANTHER" id="PTHR43649">
    <property type="entry name" value="ARABINOSE-BINDING PROTEIN-RELATED"/>
    <property type="match status" value="1"/>
</dbReference>
<evidence type="ECO:0008006" key="4">
    <source>
        <dbReference type="Google" id="ProtNLM"/>
    </source>
</evidence>
<evidence type="ECO:0000313" key="3">
    <source>
        <dbReference type="Proteomes" id="UP000250369"/>
    </source>
</evidence>
<dbReference type="AlphaFoldDB" id="A0A329M6M6"/>
<organism evidence="2 3">
    <name type="scientific">Paenibacillus contaminans</name>
    <dbReference type="NCBI Taxonomy" id="450362"/>
    <lineage>
        <taxon>Bacteria</taxon>
        <taxon>Bacillati</taxon>
        <taxon>Bacillota</taxon>
        <taxon>Bacilli</taxon>
        <taxon>Bacillales</taxon>
        <taxon>Paenibacillaceae</taxon>
        <taxon>Paenibacillus</taxon>
    </lineage>
</organism>
<dbReference type="Gene3D" id="3.40.190.10">
    <property type="entry name" value="Periplasmic binding protein-like II"/>
    <property type="match status" value="2"/>
</dbReference>
<feature type="signal peptide" evidence="1">
    <location>
        <begin position="1"/>
        <end position="34"/>
    </location>
</feature>
<keyword evidence="1" id="KW-0732">Signal</keyword>
<accession>A0A329M6M6</accession>
<sequence>MANDMGRLRNKMFKSKRHSLKTLTLMLSISLAAAGCTGGGKGGNAEGSPAPADSAKPKERIKMNMFMGDSGLNYPEGVDPSDNPYINIVEDYANVDLQLEVPSAQDFQTKFNLMMSSGKLPDVVHTWFPSEAEKNGDNGAFIDLKEFYDKSPVVQKWVTPEMMELAKSKSGHYYRIPMPAAAGPQGQGVVARYDIVMKYNDGKWPETVEEWIALLRKIKKAEPDSVLMSSMVSGDAGLTYTFLPFFNWYGALPYTTRVQDGKVVSTFTLPEYKAAVEIMKQMYSEGILDKEFATNDAAKYGANFKKNMLFMVNGANQYIPSNRPKFPVPEAEWQFAPALKEYPSVLKDVKYAQTKGQPPITAHGLYISSQTKDKERAWKVIEGFASQQLHDLIFWGKEGEDYTVADGKKVPVDGEGLANTKKYFALHLALLFGFDRSKEPNIAAAEKVLKKDELQRSLDGLNRLGKEAETNGLAVNSFLISSENALLKTPEANKYITQATVEAVMGAITMEQFDQKVQEFGKKYGFIYEEATKYMNDNKQQLKNMGVKEVDW</sequence>
<dbReference type="InterPro" id="IPR050490">
    <property type="entry name" value="Bact_solute-bd_prot1"/>
</dbReference>
<name>A0A329M6M6_9BACL</name>
<dbReference type="Proteomes" id="UP000250369">
    <property type="component" value="Unassembled WGS sequence"/>
</dbReference>
<keyword evidence="3" id="KW-1185">Reference proteome</keyword>
<feature type="chain" id="PRO_5016342754" description="ABC transporter substrate-binding protein" evidence="1">
    <location>
        <begin position="35"/>
        <end position="552"/>
    </location>
</feature>
<dbReference type="InterPro" id="IPR006059">
    <property type="entry name" value="SBP"/>
</dbReference>
<evidence type="ECO:0000256" key="1">
    <source>
        <dbReference type="SAM" id="SignalP"/>
    </source>
</evidence>